<accession>A0A812SZZ7</accession>
<evidence type="ECO:0000256" key="1">
    <source>
        <dbReference type="SAM" id="Phobius"/>
    </source>
</evidence>
<dbReference type="EMBL" id="CAJNDS010002510">
    <property type="protein sequence ID" value="CAE7504356.1"/>
    <property type="molecule type" value="Genomic_DNA"/>
</dbReference>
<dbReference type="AlphaFoldDB" id="A0A812SZZ7"/>
<reference evidence="2" key="1">
    <citation type="submission" date="2021-02" db="EMBL/GenBank/DDBJ databases">
        <authorList>
            <person name="Dougan E. K."/>
            <person name="Rhodes N."/>
            <person name="Thang M."/>
            <person name="Chan C."/>
        </authorList>
    </citation>
    <scope>NUCLEOTIDE SEQUENCE</scope>
</reference>
<dbReference type="Proteomes" id="UP000604046">
    <property type="component" value="Unassembled WGS sequence"/>
</dbReference>
<dbReference type="OrthoDB" id="430002at2759"/>
<feature type="transmembrane region" description="Helical" evidence="1">
    <location>
        <begin position="313"/>
        <end position="333"/>
    </location>
</feature>
<sequence>MAWTWECVVVALVVGFTCVACQCVCWVVTIESTIFDCRNGAVKEPEEEQANLVEAPRSHGELLKELHAQGRVVRMQARLMLLVVLVPLAAAAWTSCAGGLPLWAYGLYLPFLVYNKAVEVQLLVRLQVPVTFGVIFDFTMGVLEHADWFTDGAMPIQAFQCDPDATEAWVTAFEASWAWPLAPVVRWLRFWGVLLLAFGAAAGAQQALATGRTQPLVDTALAADTAGMGAVAAFCDGKPGGTKGLKTFVTNITKVLLENLVQLYLQASFYAIIFDQLSDAGRIKLLASMALGIAAASKKLLEGVLAASSQPPWTQAAGFVTLLLGLTALVWVLTKLIKAHTCESHIWNLTTGCLHD</sequence>
<protein>
    <submittedName>
        <fullName evidence="2">Dcd2A protein</fullName>
    </submittedName>
</protein>
<keyword evidence="1" id="KW-0812">Transmembrane</keyword>
<evidence type="ECO:0000313" key="3">
    <source>
        <dbReference type="Proteomes" id="UP000604046"/>
    </source>
</evidence>
<feature type="transmembrane region" description="Helical" evidence="1">
    <location>
        <begin position="79"/>
        <end position="104"/>
    </location>
</feature>
<keyword evidence="1" id="KW-0472">Membrane</keyword>
<keyword evidence="3" id="KW-1185">Reference proteome</keyword>
<proteinExistence type="predicted"/>
<feature type="transmembrane region" description="Helical" evidence="1">
    <location>
        <begin position="187"/>
        <end position="204"/>
    </location>
</feature>
<gene>
    <name evidence="2" type="primary">dcd2A</name>
    <name evidence="2" type="ORF">SNAT2548_LOCUS28244</name>
</gene>
<evidence type="ECO:0000313" key="2">
    <source>
        <dbReference type="EMBL" id="CAE7504356.1"/>
    </source>
</evidence>
<comment type="caution">
    <text evidence="2">The sequence shown here is derived from an EMBL/GenBank/DDBJ whole genome shotgun (WGS) entry which is preliminary data.</text>
</comment>
<keyword evidence="1" id="KW-1133">Transmembrane helix</keyword>
<organism evidence="2 3">
    <name type="scientific">Symbiodinium natans</name>
    <dbReference type="NCBI Taxonomy" id="878477"/>
    <lineage>
        <taxon>Eukaryota</taxon>
        <taxon>Sar</taxon>
        <taxon>Alveolata</taxon>
        <taxon>Dinophyceae</taxon>
        <taxon>Suessiales</taxon>
        <taxon>Symbiodiniaceae</taxon>
        <taxon>Symbiodinium</taxon>
    </lineage>
</organism>
<name>A0A812SZZ7_9DINO</name>